<evidence type="ECO:0000313" key="6">
    <source>
        <dbReference type="EMBL" id="NOU72631.1"/>
    </source>
</evidence>
<protein>
    <submittedName>
        <fullName evidence="6">Hsp33 family molecular chaperone HslO</fullName>
    </submittedName>
</protein>
<dbReference type="EMBL" id="WHOA01000098">
    <property type="protein sequence ID" value="NOU72631.1"/>
    <property type="molecule type" value="Genomic_DNA"/>
</dbReference>
<dbReference type="Gene3D" id="3.55.30.10">
    <property type="entry name" value="Hsp33 domain"/>
    <property type="match status" value="1"/>
</dbReference>
<dbReference type="Proteomes" id="UP000616779">
    <property type="component" value="Unassembled WGS sequence"/>
</dbReference>
<dbReference type="SUPFAM" id="SSF118352">
    <property type="entry name" value="HSP33 redox switch-like"/>
    <property type="match status" value="1"/>
</dbReference>
<keyword evidence="4" id="KW-0143">Chaperone</keyword>
<comment type="caution">
    <text evidence="6">The sequence shown here is derived from an EMBL/GenBank/DDBJ whole genome shotgun (WGS) entry which is preliminary data.</text>
</comment>
<evidence type="ECO:0000256" key="1">
    <source>
        <dbReference type="ARBA" id="ARBA00022490"/>
    </source>
</evidence>
<evidence type="ECO:0000256" key="2">
    <source>
        <dbReference type="ARBA" id="ARBA00022833"/>
    </source>
</evidence>
<proteinExistence type="predicted"/>
<dbReference type="InterPro" id="IPR000397">
    <property type="entry name" value="Heat_shock_Hsp33"/>
</dbReference>
<reference evidence="6 7" key="1">
    <citation type="submission" date="2019-10" db="EMBL/GenBank/DDBJ databases">
        <title>Description of Paenibacillus terrestris sp. nov.</title>
        <authorList>
            <person name="Carlier A."/>
            <person name="Qi S."/>
        </authorList>
    </citation>
    <scope>NUCLEOTIDE SEQUENCE [LARGE SCALE GENOMIC DNA]</scope>
    <source>
        <strain evidence="6 7">LMG 31458</strain>
    </source>
</reference>
<keyword evidence="3" id="KW-1015">Disulfide bond</keyword>
<keyword evidence="2" id="KW-0862">Zinc</keyword>
<evidence type="ECO:0000256" key="3">
    <source>
        <dbReference type="ARBA" id="ARBA00023157"/>
    </source>
</evidence>
<dbReference type="Pfam" id="PF01430">
    <property type="entry name" value="HSP33"/>
    <property type="match status" value="1"/>
</dbReference>
<dbReference type="InterPro" id="IPR016153">
    <property type="entry name" value="Heat_shock_Hsp33_N"/>
</dbReference>
<evidence type="ECO:0000256" key="5">
    <source>
        <dbReference type="ARBA" id="ARBA00023284"/>
    </source>
</evidence>
<accession>A0ABX1XXI3</accession>
<dbReference type="Gene3D" id="3.90.1280.10">
    <property type="entry name" value="HSP33 redox switch-like"/>
    <property type="match status" value="1"/>
</dbReference>
<dbReference type="PANTHER" id="PTHR30111">
    <property type="entry name" value="33 KDA CHAPERONIN"/>
    <property type="match status" value="1"/>
</dbReference>
<gene>
    <name evidence="6" type="ORF">GC098_14535</name>
</gene>
<keyword evidence="7" id="KW-1185">Reference proteome</keyword>
<keyword evidence="5" id="KW-0676">Redox-active center</keyword>
<dbReference type="InterPro" id="IPR016154">
    <property type="entry name" value="Heat_shock_Hsp33_C"/>
</dbReference>
<dbReference type="PANTHER" id="PTHR30111:SF1">
    <property type="entry name" value="33 KDA CHAPERONIN"/>
    <property type="match status" value="1"/>
</dbReference>
<keyword evidence="1" id="KW-0963">Cytoplasm</keyword>
<sequence>MERILIQMDNYLIKTLAYNKQARILFVENTDLIRAVCNHDQMNKLLKTALGKTVSVASMLTGILKGTQRISLKVKASNHNYKIFADVDSMGNVRGYISDELLNAPSDYLNNLSIEQLIGARGCIQVTTDIGMNNVFTGITDMPYGNIVDDMSHYFKQSEQTPSWFSVHIVFNEKNEIVLSRGVMAQLLPGAPVRLIHRIRNVISDHQSYLIDPENSKTFKELPYSIFEDIYTVGIEPVRLFCGCSKEILYPMLYALDKEELANAYENNSLLEIVCNVCGKKHTFDSSDIASLI</sequence>
<evidence type="ECO:0000313" key="7">
    <source>
        <dbReference type="Proteomes" id="UP000616779"/>
    </source>
</evidence>
<evidence type="ECO:0000256" key="4">
    <source>
        <dbReference type="ARBA" id="ARBA00023186"/>
    </source>
</evidence>
<dbReference type="PIRSF" id="PIRSF005261">
    <property type="entry name" value="Heat_shock_Hsp33"/>
    <property type="match status" value="1"/>
</dbReference>
<dbReference type="SUPFAM" id="SSF64397">
    <property type="entry name" value="Hsp33 domain"/>
    <property type="match status" value="1"/>
</dbReference>
<name>A0ABX1XXI3_9BACL</name>
<organism evidence="6 7">
    <name type="scientific">Paenibacillus phytorum</name>
    <dbReference type="NCBI Taxonomy" id="2654977"/>
    <lineage>
        <taxon>Bacteria</taxon>
        <taxon>Bacillati</taxon>
        <taxon>Bacillota</taxon>
        <taxon>Bacilli</taxon>
        <taxon>Bacillales</taxon>
        <taxon>Paenibacillaceae</taxon>
        <taxon>Paenibacillus</taxon>
    </lineage>
</organism>